<feature type="signal peptide" evidence="1">
    <location>
        <begin position="1"/>
        <end position="19"/>
    </location>
</feature>
<comment type="caution">
    <text evidence="2">The sequence shown here is derived from an EMBL/GenBank/DDBJ whole genome shotgun (WGS) entry which is preliminary data.</text>
</comment>
<accession>A0A0N0IBC7</accession>
<feature type="chain" id="PRO_5005851130" evidence="1">
    <location>
        <begin position="20"/>
        <end position="192"/>
    </location>
</feature>
<reference evidence="2 3" key="1">
    <citation type="submission" date="2015-07" db="EMBL/GenBank/DDBJ databases">
        <title>ATOL: Assembling a taxonomically balanced genome-scale reconstruction of the evolutionary history of the Enterobacteriaceae.</title>
        <authorList>
            <person name="Plunkett G.III."/>
            <person name="Neeno-Eckwall E.C."/>
            <person name="Glasner J.D."/>
            <person name="Perna N.T."/>
        </authorList>
    </citation>
    <scope>NUCLEOTIDE SEQUENCE [LARGE SCALE GENOMIC DNA]</scope>
    <source>
        <strain evidence="2 3">ATCC 35017</strain>
    </source>
</reference>
<evidence type="ECO:0000313" key="3">
    <source>
        <dbReference type="Proteomes" id="UP000053226"/>
    </source>
</evidence>
<evidence type="ECO:0000256" key="1">
    <source>
        <dbReference type="SAM" id="SignalP"/>
    </source>
</evidence>
<dbReference type="AlphaFoldDB" id="A0A0N0IBC7"/>
<dbReference type="PROSITE" id="PS51257">
    <property type="entry name" value="PROKAR_LIPOPROTEIN"/>
    <property type="match status" value="1"/>
</dbReference>
<evidence type="ECO:0000313" key="2">
    <source>
        <dbReference type="EMBL" id="KPD03511.1"/>
    </source>
</evidence>
<proteinExistence type="predicted"/>
<gene>
    <name evidence="2" type="ORF">M992_1102</name>
</gene>
<dbReference type="OrthoDB" id="6064766at2"/>
<name>A0A0N0IBC7_9GAMM</name>
<dbReference type="InterPro" id="IPR005619">
    <property type="entry name" value="Uncharacterised_YajG"/>
</dbReference>
<keyword evidence="1" id="KW-0732">Signal</keyword>
<keyword evidence="2" id="KW-0449">Lipoprotein</keyword>
<keyword evidence="3" id="KW-1185">Reference proteome</keyword>
<protein>
    <submittedName>
        <fullName evidence="2">Putative lipoprotein</fullName>
    </submittedName>
</protein>
<organism evidence="2 3">
    <name type="scientific">Moellerella wisconsensis ATCC 35017</name>
    <dbReference type="NCBI Taxonomy" id="1354267"/>
    <lineage>
        <taxon>Bacteria</taxon>
        <taxon>Pseudomonadati</taxon>
        <taxon>Pseudomonadota</taxon>
        <taxon>Gammaproteobacteria</taxon>
        <taxon>Enterobacterales</taxon>
        <taxon>Morganellaceae</taxon>
        <taxon>Moellerella</taxon>
    </lineage>
</organism>
<dbReference type="NCBIfam" id="NF008637">
    <property type="entry name" value="PRK11627.1"/>
    <property type="match status" value="1"/>
</dbReference>
<dbReference type="Pfam" id="PF03923">
    <property type="entry name" value="Lipoprotein_16"/>
    <property type="match status" value="1"/>
</dbReference>
<dbReference type="Proteomes" id="UP000053226">
    <property type="component" value="Unassembled WGS sequence"/>
</dbReference>
<sequence length="192" mass="20791">MLKRLCFPLFAILLLAGCAAPNNTLSLEPKITLPAQNQAQGTHSISITSVDNRSSKSLAEINRDGKLVQLIPSREPRYLLQEAVEKQMSARGFTVSSPANINLVIQLNSLNANVQEGSLRHNITAQTSVTIDAQAPNGAKTTRTFNRNYNEQGPMGASNAKIESAINTALTDIIADMANDQDLSQFIKQNSN</sequence>
<dbReference type="EMBL" id="LGAA01000010">
    <property type="protein sequence ID" value="KPD03511.1"/>
    <property type="molecule type" value="Genomic_DNA"/>
</dbReference>
<dbReference type="RefSeq" id="WP_053907672.1">
    <property type="nucleotide sequence ID" value="NZ_CAWMUS010000010.1"/>
</dbReference>